<reference evidence="2" key="1">
    <citation type="submission" date="2020-05" db="EMBL/GenBank/DDBJ databases">
        <authorList>
            <person name="Chiriac C."/>
            <person name="Salcher M."/>
            <person name="Ghai R."/>
            <person name="Kavagutti S V."/>
        </authorList>
    </citation>
    <scope>NUCLEOTIDE SEQUENCE</scope>
</reference>
<evidence type="ECO:0000313" key="2">
    <source>
        <dbReference type="EMBL" id="CAB5016324.1"/>
    </source>
</evidence>
<gene>
    <name evidence="2" type="ORF">UFOPK4071_00998</name>
</gene>
<proteinExistence type="predicted"/>
<keyword evidence="1" id="KW-0812">Transmembrane</keyword>
<keyword evidence="1" id="KW-1133">Transmembrane helix</keyword>
<dbReference type="AlphaFoldDB" id="A0A6J7QQH1"/>
<feature type="transmembrane region" description="Helical" evidence="1">
    <location>
        <begin position="12"/>
        <end position="32"/>
    </location>
</feature>
<organism evidence="2">
    <name type="scientific">freshwater metagenome</name>
    <dbReference type="NCBI Taxonomy" id="449393"/>
    <lineage>
        <taxon>unclassified sequences</taxon>
        <taxon>metagenomes</taxon>
        <taxon>ecological metagenomes</taxon>
    </lineage>
</organism>
<dbReference type="EMBL" id="CAFBPF010000126">
    <property type="protein sequence ID" value="CAB5016324.1"/>
    <property type="molecule type" value="Genomic_DNA"/>
</dbReference>
<protein>
    <submittedName>
        <fullName evidence="2">Unannotated protein</fullName>
    </submittedName>
</protein>
<name>A0A6J7QQH1_9ZZZZ</name>
<accession>A0A6J7QQH1</accession>
<evidence type="ECO:0000256" key="1">
    <source>
        <dbReference type="SAM" id="Phobius"/>
    </source>
</evidence>
<sequence length="33" mass="3569">MTKFTRHFKFNLSAFITLLDLAMGAGALPALAT</sequence>
<keyword evidence="1" id="KW-0472">Membrane</keyword>